<dbReference type="InterPro" id="IPR029058">
    <property type="entry name" value="AB_hydrolase_fold"/>
</dbReference>
<dbReference type="Proteomes" id="UP000887043">
    <property type="component" value="Unassembled WGS sequence"/>
</dbReference>
<dbReference type="SUPFAM" id="SSF53474">
    <property type="entry name" value="alpha/beta-Hydrolases"/>
    <property type="match status" value="1"/>
</dbReference>
<proteinExistence type="predicted"/>
<keyword evidence="2" id="KW-0378">Hydrolase</keyword>
<organism evidence="2 3">
    <name type="scientific">Segatella bryantii</name>
    <name type="common">Prevotella bryantii</name>
    <dbReference type="NCBI Taxonomy" id="77095"/>
    <lineage>
        <taxon>Bacteria</taxon>
        <taxon>Pseudomonadati</taxon>
        <taxon>Bacteroidota</taxon>
        <taxon>Bacteroidia</taxon>
        <taxon>Bacteroidales</taxon>
        <taxon>Prevotellaceae</taxon>
        <taxon>Segatella</taxon>
    </lineage>
</organism>
<name>A0AA37HUI9_SEGBR</name>
<dbReference type="InterPro" id="IPR053145">
    <property type="entry name" value="AB_hydrolase_Est10"/>
</dbReference>
<comment type="caution">
    <text evidence="2">The sequence shown here is derived from an EMBL/GenBank/DDBJ whole genome shotgun (WGS) entry which is preliminary data.</text>
</comment>
<evidence type="ECO:0000259" key="1">
    <source>
        <dbReference type="Pfam" id="PF12146"/>
    </source>
</evidence>
<reference evidence="2" key="1">
    <citation type="submission" date="2021-08" db="EMBL/GenBank/DDBJ databases">
        <title>Prevotella lacticifex sp. nov., isolated from rumen of cow.</title>
        <authorList>
            <person name="Shinkai T."/>
            <person name="Ikeyama N."/>
            <person name="Kumagai M."/>
            <person name="Ohmori H."/>
            <person name="Sakamoto M."/>
            <person name="Ohkuma M."/>
            <person name="Mitsumori M."/>
        </authorList>
    </citation>
    <scope>NUCLEOTIDE SEQUENCE</scope>
    <source>
        <strain evidence="2">DSM 11371</strain>
    </source>
</reference>
<dbReference type="PANTHER" id="PTHR43265">
    <property type="entry name" value="ESTERASE ESTD"/>
    <property type="match status" value="1"/>
</dbReference>
<dbReference type="Pfam" id="PF12146">
    <property type="entry name" value="Hydrolase_4"/>
    <property type="match status" value="1"/>
</dbReference>
<protein>
    <submittedName>
        <fullName evidence="2">Alpha/beta hydrolase</fullName>
    </submittedName>
</protein>
<evidence type="ECO:0000313" key="2">
    <source>
        <dbReference type="EMBL" id="GJG26810.1"/>
    </source>
</evidence>
<dbReference type="EMBL" id="BPTR01000001">
    <property type="protein sequence ID" value="GJG26810.1"/>
    <property type="molecule type" value="Genomic_DNA"/>
</dbReference>
<dbReference type="InterPro" id="IPR022742">
    <property type="entry name" value="Hydrolase_4"/>
</dbReference>
<dbReference type="GO" id="GO:0052689">
    <property type="term" value="F:carboxylic ester hydrolase activity"/>
    <property type="evidence" value="ECO:0007669"/>
    <property type="project" value="TreeGrafter"/>
</dbReference>
<dbReference type="Gene3D" id="3.40.50.1820">
    <property type="entry name" value="alpha/beta hydrolase"/>
    <property type="match status" value="1"/>
</dbReference>
<feature type="domain" description="Serine aminopeptidase S33" evidence="1">
    <location>
        <begin position="56"/>
        <end position="168"/>
    </location>
</feature>
<dbReference type="PANTHER" id="PTHR43265:SF1">
    <property type="entry name" value="ESTERASE ESTD"/>
    <property type="match status" value="1"/>
</dbReference>
<evidence type="ECO:0000313" key="3">
    <source>
        <dbReference type="Proteomes" id="UP000887043"/>
    </source>
</evidence>
<sequence length="279" mass="30566">MIKMMNKKTLLAIAIVCLGYVFPMQAQKIENFTLQGSKGKLAATLQAPKLKSGEKVRLVVICHGFGSDKERPLLKAIADSLQSKGIASIRFDFNGCGKSEGKFQDMTVLNEIEDAKDVVAYALTLPWVSDISMVGHSQGGVVTSMVAGQLKGSIRSIALCAPAAVLRDDALRGSTQGSIYDPHHIPEYVDSPRGLRIGRDYFMTAQTLPIYETARQYTGPVLLVHGTWDVIVPYTYSEHYHEVYQNSELRLLAGVDHSFTGESACRKAAGMVAKFIQEH</sequence>
<accession>A0AA37HUI9</accession>
<gene>
    <name evidence="2" type="ORF">PRRU23_05100</name>
</gene>
<dbReference type="AlphaFoldDB" id="A0AA37HUI9"/>